<evidence type="ECO:0000313" key="1">
    <source>
        <dbReference type="EMBL" id="SFA53311.1"/>
    </source>
</evidence>
<name>A0A1I0TNF6_9BACL</name>
<dbReference type="AlphaFoldDB" id="A0A1I0TNF6"/>
<proteinExistence type="predicted"/>
<protein>
    <submittedName>
        <fullName evidence="1">Uncharacterized protein</fullName>
    </submittedName>
</protein>
<accession>A0A1I0TNF6</accession>
<sequence>MQQTTPETVRHVFIPMEQHLTEEASAKNPTVFYACGRNHIQNRKGLRTIFLTEIEMLRARRQSIRASKNDGVYTVSQEKSKSLSPMKFREKALHCLFSKQVMGALCVLLSYGSSPSSGKLWPAAAHQFNLYSQQILRNGSR</sequence>
<reference evidence="2" key="1">
    <citation type="submission" date="2016-10" db="EMBL/GenBank/DDBJ databases">
        <authorList>
            <person name="Varghese N."/>
            <person name="Submissions S."/>
        </authorList>
    </citation>
    <scope>NUCLEOTIDE SEQUENCE [LARGE SCALE GENOMIC DNA]</scope>
    <source>
        <strain evidence="2">M1</strain>
    </source>
</reference>
<evidence type="ECO:0000313" key="2">
    <source>
        <dbReference type="Proteomes" id="UP000198650"/>
    </source>
</evidence>
<dbReference type="EMBL" id="FOJS01000042">
    <property type="protein sequence ID" value="SFA53311.1"/>
    <property type="molecule type" value="Genomic_DNA"/>
</dbReference>
<dbReference type="Proteomes" id="UP000198650">
    <property type="component" value="Unassembled WGS sequence"/>
</dbReference>
<keyword evidence="2" id="KW-1185">Reference proteome</keyword>
<gene>
    <name evidence="1" type="ORF">SAMN05192569_104211</name>
</gene>
<organism evidence="1 2">
    <name type="scientific">Parageobacillus thermantarcticus</name>
    <dbReference type="NCBI Taxonomy" id="186116"/>
    <lineage>
        <taxon>Bacteria</taxon>
        <taxon>Bacillati</taxon>
        <taxon>Bacillota</taxon>
        <taxon>Bacilli</taxon>
        <taxon>Bacillales</taxon>
        <taxon>Anoxybacillaceae</taxon>
        <taxon>Parageobacillus</taxon>
    </lineage>
</organism>